<dbReference type="EMBL" id="CP066776">
    <property type="protein sequence ID" value="QQL44148.1"/>
    <property type="molecule type" value="Genomic_DNA"/>
</dbReference>
<evidence type="ECO:0000313" key="2">
    <source>
        <dbReference type="EMBL" id="QQL44148.1"/>
    </source>
</evidence>
<gene>
    <name evidence="2" type="ORF">G3M56_009595</name>
</gene>
<keyword evidence="3" id="KW-1185">Reference proteome</keyword>
<evidence type="ECO:0000259" key="1">
    <source>
        <dbReference type="Pfam" id="PF01207"/>
    </source>
</evidence>
<feature type="domain" description="DUS-like FMN-binding" evidence="1">
    <location>
        <begin position="14"/>
        <end position="276"/>
    </location>
</feature>
<dbReference type="Pfam" id="PF01207">
    <property type="entry name" value="Dus"/>
    <property type="match status" value="1"/>
</dbReference>
<dbReference type="SUPFAM" id="SSF51395">
    <property type="entry name" value="FMN-linked oxidoreductases"/>
    <property type="match status" value="1"/>
</dbReference>
<dbReference type="PANTHER" id="PTHR11082:SF25">
    <property type="entry name" value="DUS-LIKE FMN-BINDING DOMAIN-CONTAINING PROTEIN"/>
    <property type="match status" value="1"/>
</dbReference>
<sequence>MIPDFPSDRPVLALAPMQDITDRAFMRVISRLGGPDYYVTEYFRVHRDSHLEKHILAAVTDNQTGRPLFAQMIGMDIPEMVRTARQLLELPVAGIDLNLGCPAPVVCRKDAGGGLLRLPEHTDRLIGTLRESINGKFTVKTRIGYHSEEEFPALLEIFRKHGIDALTIHGRTVTERYQSPVHTDCVKAAVDALDCPVIANGNVVNACSGLEYIQRTGAAGLMIGRGGIRNPWLFDQLRAAFAGRPIPKPTHRDLREYILALHAELEAVGRPPTPERIIHRLKKFLVFIAQGLDPDFDYRIRRVSTKEELLACCDLHLDHDTPLPDLPPENSKLFCGFSDLLPPNRG</sequence>
<reference evidence="2 3" key="1">
    <citation type="submission" date="2020-12" db="EMBL/GenBank/DDBJ databases">
        <title>Sulforoseuscoccus oceanibium gen. nov., sp. nov., a representative of the phylum Verrucomicrobia with special cytoplasmic membrane, and proposal of Sulforoseuscoccusaceae fam. nov.</title>
        <authorList>
            <person name="Xi F."/>
        </authorList>
    </citation>
    <scope>NUCLEOTIDE SEQUENCE [LARGE SCALE GENOMIC DNA]</scope>
    <source>
        <strain evidence="2 3">T37</strain>
    </source>
</reference>
<dbReference type="InterPro" id="IPR013785">
    <property type="entry name" value="Aldolase_TIM"/>
</dbReference>
<dbReference type="Proteomes" id="UP000475117">
    <property type="component" value="Chromosome"/>
</dbReference>
<dbReference type="AlphaFoldDB" id="A0A6B3L291"/>
<dbReference type="Gene3D" id="3.20.20.70">
    <property type="entry name" value="Aldolase class I"/>
    <property type="match status" value="1"/>
</dbReference>
<dbReference type="PANTHER" id="PTHR11082">
    <property type="entry name" value="TRNA-DIHYDROURIDINE SYNTHASE"/>
    <property type="match status" value="1"/>
</dbReference>
<proteinExistence type="predicted"/>
<evidence type="ECO:0000313" key="3">
    <source>
        <dbReference type="Proteomes" id="UP000475117"/>
    </source>
</evidence>
<name>A0A6B3L291_9BACT</name>
<dbReference type="KEGG" id="soa:G3M56_009595"/>
<organism evidence="2 3">
    <name type="scientific">Sulfuriroseicoccus oceanibius</name>
    <dbReference type="NCBI Taxonomy" id="2707525"/>
    <lineage>
        <taxon>Bacteria</taxon>
        <taxon>Pseudomonadati</taxon>
        <taxon>Verrucomicrobiota</taxon>
        <taxon>Verrucomicrobiia</taxon>
        <taxon>Verrucomicrobiales</taxon>
        <taxon>Verrucomicrobiaceae</taxon>
        <taxon>Sulfuriroseicoccus</taxon>
    </lineage>
</organism>
<dbReference type="InterPro" id="IPR035587">
    <property type="entry name" value="DUS-like_FMN-bd"/>
</dbReference>
<dbReference type="CDD" id="cd02801">
    <property type="entry name" value="DUS_like_FMN"/>
    <property type="match status" value="1"/>
</dbReference>
<accession>A0A6B3L291</accession>
<protein>
    <submittedName>
        <fullName evidence="2">tRNA-dihydrouridine synthase family protein</fullName>
    </submittedName>
</protein>